<evidence type="ECO:0000256" key="1">
    <source>
        <dbReference type="SAM" id="MobiDB-lite"/>
    </source>
</evidence>
<comment type="caution">
    <text evidence="2">The sequence shown here is derived from an EMBL/GenBank/DDBJ whole genome shotgun (WGS) entry which is preliminary data.</text>
</comment>
<protein>
    <submittedName>
        <fullName evidence="2">Uncharacterized protein</fullName>
    </submittedName>
</protein>
<keyword evidence="3" id="KW-1185">Reference proteome</keyword>
<evidence type="ECO:0000313" key="2">
    <source>
        <dbReference type="EMBL" id="RAL68198.1"/>
    </source>
</evidence>
<gene>
    <name evidence="2" type="ORF">DID88_008904</name>
</gene>
<dbReference type="Proteomes" id="UP000249056">
    <property type="component" value="Unassembled WGS sequence"/>
</dbReference>
<dbReference type="EMBL" id="QKRW01000002">
    <property type="protein sequence ID" value="RAL68198.1"/>
    <property type="molecule type" value="Genomic_DNA"/>
</dbReference>
<name>A0A395J7S7_9HELO</name>
<organism evidence="2 3">
    <name type="scientific">Monilinia fructigena</name>
    <dbReference type="NCBI Taxonomy" id="38457"/>
    <lineage>
        <taxon>Eukaryota</taxon>
        <taxon>Fungi</taxon>
        <taxon>Dikarya</taxon>
        <taxon>Ascomycota</taxon>
        <taxon>Pezizomycotina</taxon>
        <taxon>Leotiomycetes</taxon>
        <taxon>Helotiales</taxon>
        <taxon>Sclerotiniaceae</taxon>
        <taxon>Monilinia</taxon>
    </lineage>
</organism>
<feature type="region of interest" description="Disordered" evidence="1">
    <location>
        <begin position="61"/>
        <end position="82"/>
    </location>
</feature>
<dbReference type="AlphaFoldDB" id="A0A395J7S7"/>
<evidence type="ECO:0000313" key="3">
    <source>
        <dbReference type="Proteomes" id="UP000249056"/>
    </source>
</evidence>
<accession>A0A395J7S7</accession>
<proteinExistence type="predicted"/>
<sequence>MARIKVPPIAIQDSTTIIEKELVLPSLTKRHLVLLHHFPQRPPVPIVVILLLRYQRPRPSTAESVGTITTSGSSLSPPPTSPRNLISTSKYLSNGDGPKADLRFDYNAVQEPAIANAGKEDLNTADHDLIQPYIDPKSEFDYYDQIEGHEELGVDINDPDIGLKFKIS</sequence>
<feature type="compositionally biased region" description="Low complexity" evidence="1">
    <location>
        <begin position="64"/>
        <end position="75"/>
    </location>
</feature>
<reference evidence="2 3" key="1">
    <citation type="submission" date="2018-06" db="EMBL/GenBank/DDBJ databases">
        <title>Genome Sequence of the Brown Rot Fungal Pathogen Monilinia fructigena.</title>
        <authorList>
            <person name="Landi L."/>
            <person name="De Miccolis Angelini R.M."/>
            <person name="Pollastro S."/>
            <person name="Abate D."/>
            <person name="Faretra F."/>
            <person name="Romanazzi G."/>
        </authorList>
    </citation>
    <scope>NUCLEOTIDE SEQUENCE [LARGE SCALE GENOMIC DNA]</scope>
    <source>
        <strain evidence="2 3">Mfrg269</strain>
    </source>
</reference>